<accession>A0A1V3Y0K6</accession>
<dbReference type="Gene3D" id="1.50.10.10">
    <property type="match status" value="1"/>
</dbReference>
<keyword evidence="6" id="KW-1185">Reference proteome</keyword>
<dbReference type="Proteomes" id="UP000516380">
    <property type="component" value="Chromosome"/>
</dbReference>
<keyword evidence="2" id="KW-0472">Membrane</keyword>
<protein>
    <submittedName>
        <fullName evidence="4">Lanthionine synthetase C-like family protein</fullName>
    </submittedName>
</protein>
<evidence type="ECO:0000313" key="5">
    <source>
        <dbReference type="Proteomes" id="UP000188532"/>
    </source>
</evidence>
<dbReference type="GO" id="GO:0005975">
    <property type="term" value="P:carbohydrate metabolic process"/>
    <property type="evidence" value="ECO:0007669"/>
    <property type="project" value="InterPro"/>
</dbReference>
<dbReference type="SUPFAM" id="SSF158745">
    <property type="entry name" value="LanC-like"/>
    <property type="match status" value="1"/>
</dbReference>
<feature type="transmembrane region" description="Helical" evidence="2">
    <location>
        <begin position="262"/>
        <end position="284"/>
    </location>
</feature>
<dbReference type="InterPro" id="IPR012341">
    <property type="entry name" value="6hp_glycosidase-like_sf"/>
</dbReference>
<reference evidence="3 6" key="2">
    <citation type="submission" date="2020-07" db="EMBL/GenBank/DDBJ databases">
        <title>Mycobacterium kansasii (former subtype) with zoonotic potential isolated from diseased indoor pet cat, Japan.</title>
        <authorList>
            <person name="Fukano H."/>
            <person name="Terazono T."/>
            <person name="Hoshino Y."/>
        </authorList>
    </citation>
    <scope>NUCLEOTIDE SEQUENCE [LARGE SCALE GENOMIC DNA]</scope>
    <source>
        <strain evidence="3 6">Kuro-I</strain>
    </source>
</reference>
<evidence type="ECO:0000313" key="6">
    <source>
        <dbReference type="Proteomes" id="UP000516380"/>
    </source>
</evidence>
<dbReference type="Proteomes" id="UP000188532">
    <property type="component" value="Unassembled WGS sequence"/>
</dbReference>
<keyword evidence="1" id="KW-0479">Metal-binding</keyword>
<dbReference type="GO" id="GO:0046872">
    <property type="term" value="F:metal ion binding"/>
    <property type="evidence" value="ECO:0007669"/>
    <property type="project" value="UniProtKB-KW"/>
</dbReference>
<evidence type="ECO:0000256" key="1">
    <source>
        <dbReference type="PIRSR" id="PIRSR607822-1"/>
    </source>
</evidence>
<proteinExistence type="predicted"/>
<dbReference type="Pfam" id="PF05147">
    <property type="entry name" value="LANC_like"/>
    <property type="match status" value="1"/>
</dbReference>
<sequence>MELELYNGRCGVALFFAALEKVAPDLGFGESARAALAIVRRWLAKADSHDIASLGIGGLLGFPSVAYALARVGVLLDDGGLVEEAVGAARRIGPEMVNGDKAFDVLGGGAGAILCLLACWRAGNDPELLAIAEACGRHLLDARSPTASGHRTWATLAGKHLTGMSHGAAGIAYALAALFGATDEREFLEAAREAVRFEASEFSPEKNNWHDRREVRYPGMTVDQPGFGVFWCHGAPGSAWHAWVACPHSIPLRSVATSRPRWQPPVIAVCCHAIISVAATWVWWRRY</sequence>
<keyword evidence="2" id="KW-0812">Transmembrane</keyword>
<dbReference type="PRINTS" id="PR01950">
    <property type="entry name" value="LANCSUPER"/>
</dbReference>
<reference evidence="4 5" key="1">
    <citation type="submission" date="2017-02" db="EMBL/GenBank/DDBJ databases">
        <title>Complete genome sequences of Mycobacterium kansasii strains isolated from rhesus macaques.</title>
        <authorList>
            <person name="Panda A."/>
            <person name="Nagaraj S."/>
            <person name="Zhao X."/>
            <person name="Tettelin H."/>
            <person name="Detolla L.J."/>
        </authorList>
    </citation>
    <scope>NUCLEOTIDE SEQUENCE [LARGE SCALE GENOMIC DNA]</scope>
    <source>
        <strain evidence="4 5">11-3469</strain>
    </source>
</reference>
<evidence type="ECO:0000313" key="4">
    <source>
        <dbReference type="EMBL" id="OOK84271.1"/>
    </source>
</evidence>
<dbReference type="InterPro" id="IPR007822">
    <property type="entry name" value="LANC-like"/>
</dbReference>
<name>A0A1V3Y0K6_MYCKA</name>
<evidence type="ECO:0000256" key="2">
    <source>
        <dbReference type="SAM" id="Phobius"/>
    </source>
</evidence>
<dbReference type="SMART" id="SM01260">
    <property type="entry name" value="LANC_like"/>
    <property type="match status" value="1"/>
</dbReference>
<keyword evidence="1" id="KW-0862">Zinc</keyword>
<keyword evidence="2" id="KW-1133">Transmembrane helix</keyword>
<gene>
    <name evidence="4" type="ORF">BZL29_1241</name>
    <name evidence="3" type="ORF">NIIDMKKI_49580</name>
</gene>
<dbReference type="EMBL" id="MVBN01000001">
    <property type="protein sequence ID" value="OOK84271.1"/>
    <property type="molecule type" value="Genomic_DNA"/>
</dbReference>
<evidence type="ECO:0000313" key="3">
    <source>
        <dbReference type="EMBL" id="BCI89752.1"/>
    </source>
</evidence>
<dbReference type="EMBL" id="AP023343">
    <property type="protein sequence ID" value="BCI89752.1"/>
    <property type="molecule type" value="Genomic_DNA"/>
</dbReference>
<feature type="binding site" evidence="1">
    <location>
        <position position="232"/>
    </location>
    <ligand>
        <name>Zn(2+)</name>
        <dbReference type="ChEBI" id="CHEBI:29105"/>
    </ligand>
</feature>
<dbReference type="AlphaFoldDB" id="A0A1V3Y0K6"/>
<organism evidence="4 5">
    <name type="scientific">Mycobacterium kansasii</name>
    <dbReference type="NCBI Taxonomy" id="1768"/>
    <lineage>
        <taxon>Bacteria</taxon>
        <taxon>Bacillati</taxon>
        <taxon>Actinomycetota</taxon>
        <taxon>Actinomycetes</taxon>
        <taxon>Mycobacteriales</taxon>
        <taxon>Mycobacteriaceae</taxon>
        <taxon>Mycobacterium</taxon>
    </lineage>
</organism>
<dbReference type="GO" id="GO:0031179">
    <property type="term" value="P:peptide modification"/>
    <property type="evidence" value="ECO:0007669"/>
    <property type="project" value="InterPro"/>
</dbReference>